<proteinExistence type="predicted"/>
<evidence type="ECO:0000313" key="1">
    <source>
        <dbReference type="EMBL" id="AHW98567.1"/>
    </source>
</evidence>
<gene>
    <name evidence="1" type="primary">PF1</name>
</gene>
<protein>
    <submittedName>
        <fullName evidence="1">Uncharacterized protein</fullName>
    </submittedName>
</protein>
<organism evidence="1">
    <name type="scientific">Oryza punctata</name>
    <name type="common">Red rice</name>
    <dbReference type="NCBI Taxonomy" id="4537"/>
    <lineage>
        <taxon>Eukaryota</taxon>
        <taxon>Viridiplantae</taxon>
        <taxon>Streptophyta</taxon>
        <taxon>Embryophyta</taxon>
        <taxon>Tracheophyta</taxon>
        <taxon>Spermatophyta</taxon>
        <taxon>Magnoliopsida</taxon>
        <taxon>Liliopsida</taxon>
        <taxon>Poales</taxon>
        <taxon>Poaceae</taxon>
        <taxon>BOP clade</taxon>
        <taxon>Oryzoideae</taxon>
        <taxon>Oryzeae</taxon>
        <taxon>Oryzinae</taxon>
        <taxon>Oryza</taxon>
    </lineage>
</organism>
<dbReference type="AlphaFoldDB" id="A0A0U1WXW5"/>
<name>A0A0U1WXW5_ORYPU</name>
<reference evidence="1" key="1">
    <citation type="submission" date="2013-12" db="EMBL/GenBank/DDBJ databases">
        <title>Transition of Euchromatin to Heterochromatin in the Oryza Genomes.</title>
        <authorList>
            <person name="Song C."/>
            <person name="Liu T."/>
            <person name="Li B."/>
            <person name="Shi J."/>
            <person name="Lu F."/>
        </authorList>
    </citation>
    <scope>NUCLEOTIDE SEQUENCE</scope>
</reference>
<sequence>MGLLPAATCTVLLLSQSRLANEDSATNLAAATQAEATDSANDSELILFFQFPLSAEEETQEKFYEKAAEKMNDHFKGDASYVLLNANNVKNKVRDCKRAFNNPDKEGKCTSSGTLYTKFGSTFTSSASVGAKKEESSFDKVSAVKYLNDHGCPNVELYDFTTALEEERVLLLFNIKETYEERIQLLRDIWASELETPRRDLADGPPARASSR</sequence>
<accession>A0A0U1WXW5</accession>
<dbReference type="EMBL" id="KF957856">
    <property type="protein sequence ID" value="AHW98567.1"/>
    <property type="molecule type" value="Genomic_DNA"/>
</dbReference>